<evidence type="ECO:0000256" key="1">
    <source>
        <dbReference type="SAM" id="Phobius"/>
    </source>
</evidence>
<dbReference type="EMBL" id="JBHSSM010000017">
    <property type="protein sequence ID" value="MFC6315326.1"/>
    <property type="molecule type" value="Genomic_DNA"/>
</dbReference>
<organism evidence="2 3">
    <name type="scientific">Lapidilactobacillus achengensis</name>
    <dbReference type="NCBI Taxonomy" id="2486000"/>
    <lineage>
        <taxon>Bacteria</taxon>
        <taxon>Bacillati</taxon>
        <taxon>Bacillota</taxon>
        <taxon>Bacilli</taxon>
        <taxon>Lactobacillales</taxon>
        <taxon>Lactobacillaceae</taxon>
        <taxon>Lapidilactobacillus</taxon>
    </lineage>
</organism>
<comment type="caution">
    <text evidence="2">The sequence shown here is derived from an EMBL/GenBank/DDBJ whole genome shotgun (WGS) entry which is preliminary data.</text>
</comment>
<accession>A0ABW1UNP4</accession>
<dbReference type="RefSeq" id="WP_125597476.1">
    <property type="nucleotide sequence ID" value="NZ_JBHSSM010000017.1"/>
</dbReference>
<gene>
    <name evidence="2" type="ORF">ACFQHW_07110</name>
</gene>
<feature type="transmembrane region" description="Helical" evidence="1">
    <location>
        <begin position="6"/>
        <end position="29"/>
    </location>
</feature>
<keyword evidence="3" id="KW-1185">Reference proteome</keyword>
<name>A0ABW1UNP4_9LACO</name>
<evidence type="ECO:0000313" key="2">
    <source>
        <dbReference type="EMBL" id="MFC6315326.1"/>
    </source>
</evidence>
<keyword evidence="1" id="KW-0812">Transmembrane</keyword>
<dbReference type="Proteomes" id="UP001596310">
    <property type="component" value="Unassembled WGS sequence"/>
</dbReference>
<evidence type="ECO:0000313" key="3">
    <source>
        <dbReference type="Proteomes" id="UP001596310"/>
    </source>
</evidence>
<protein>
    <submittedName>
        <fullName evidence="2">Uncharacterized protein</fullName>
    </submittedName>
</protein>
<keyword evidence="1" id="KW-0472">Membrane</keyword>
<proteinExistence type="predicted"/>
<reference evidence="3" key="1">
    <citation type="journal article" date="2019" name="Int. J. Syst. Evol. Microbiol.">
        <title>The Global Catalogue of Microorganisms (GCM) 10K type strain sequencing project: providing services to taxonomists for standard genome sequencing and annotation.</title>
        <authorList>
            <consortium name="The Broad Institute Genomics Platform"/>
            <consortium name="The Broad Institute Genome Sequencing Center for Infectious Disease"/>
            <person name="Wu L."/>
            <person name="Ma J."/>
        </authorList>
    </citation>
    <scope>NUCLEOTIDE SEQUENCE [LARGE SCALE GENOMIC DNA]</scope>
    <source>
        <strain evidence="3">CCM 8897</strain>
    </source>
</reference>
<sequence>MTTNFKLGLFLLGGGLLLLALLIVGLLLYHHRQRVWQRFGHQRLVATDFRQQYPLVRFLDQGEWQPFLQGANAPSSLKDRQLLRLVCYPALCLKISWLLEHNPVAHAYPSADYRLVITQVPPQQIFAALTLSQLVRQLDPLIVLIKPTMIRYQDALWRYRQDQNLSDRRLRQLTRYVWQRVDFHQEPTVAQTRLLIVALAQQLDQEGLERPVEQSGNALFEDQARFLR</sequence>
<keyword evidence="1" id="KW-1133">Transmembrane helix</keyword>